<keyword evidence="2" id="KW-0472">Membrane</keyword>
<dbReference type="NCBIfam" id="NF008528">
    <property type="entry name" value="PRK11463.1-2"/>
    <property type="match status" value="1"/>
</dbReference>
<dbReference type="PANTHER" id="PTHR35335:SF1">
    <property type="entry name" value="UPF0716 PROTEIN FXSA"/>
    <property type="match status" value="1"/>
</dbReference>
<feature type="compositionally biased region" description="Basic and acidic residues" evidence="1">
    <location>
        <begin position="151"/>
        <end position="167"/>
    </location>
</feature>
<name>A0ABM9DP75_9HYPH</name>
<feature type="region of interest" description="Disordered" evidence="1">
    <location>
        <begin position="151"/>
        <end position="178"/>
    </location>
</feature>
<reference evidence="3 4" key="1">
    <citation type="submission" date="2022-03" db="EMBL/GenBank/DDBJ databases">
        <authorList>
            <person name="Brunel B."/>
        </authorList>
    </citation>
    <scope>NUCLEOTIDE SEQUENCE [LARGE SCALE GENOMIC DNA]</scope>
    <source>
        <strain evidence="3">STM5069sample</strain>
    </source>
</reference>
<proteinExistence type="predicted"/>
<keyword evidence="4" id="KW-1185">Reference proteome</keyword>
<accession>A0ABM9DP75</accession>
<dbReference type="PANTHER" id="PTHR35335">
    <property type="entry name" value="UPF0716 PROTEIN FXSA"/>
    <property type="match status" value="1"/>
</dbReference>
<gene>
    <name evidence="3" type="ORF">MES5069_200014</name>
</gene>
<feature type="transmembrane region" description="Helical" evidence="2">
    <location>
        <begin position="87"/>
        <end position="116"/>
    </location>
</feature>
<dbReference type="Pfam" id="PF04186">
    <property type="entry name" value="FxsA"/>
    <property type="match status" value="1"/>
</dbReference>
<feature type="transmembrane region" description="Helical" evidence="2">
    <location>
        <begin position="45"/>
        <end position="67"/>
    </location>
</feature>
<keyword evidence="2" id="KW-0812">Transmembrane</keyword>
<dbReference type="Proteomes" id="UP001153050">
    <property type="component" value="Unassembled WGS sequence"/>
</dbReference>
<evidence type="ECO:0000313" key="4">
    <source>
        <dbReference type="Proteomes" id="UP001153050"/>
    </source>
</evidence>
<keyword evidence="2" id="KW-1133">Transmembrane helix</keyword>
<dbReference type="InterPro" id="IPR007313">
    <property type="entry name" value="FxsA"/>
</dbReference>
<evidence type="ECO:0000256" key="2">
    <source>
        <dbReference type="SAM" id="Phobius"/>
    </source>
</evidence>
<comment type="caution">
    <text evidence="3">The sequence shown here is derived from an EMBL/GenBank/DDBJ whole genome shotgun (WGS) entry which is preliminary data.</text>
</comment>
<organism evidence="3 4">
    <name type="scientific">Mesorhizobium escarrei</name>
    <dbReference type="NCBI Taxonomy" id="666018"/>
    <lineage>
        <taxon>Bacteria</taxon>
        <taxon>Pseudomonadati</taxon>
        <taxon>Pseudomonadota</taxon>
        <taxon>Alphaproteobacteria</taxon>
        <taxon>Hyphomicrobiales</taxon>
        <taxon>Phyllobacteriaceae</taxon>
        <taxon>Mesorhizobium</taxon>
    </lineage>
</organism>
<evidence type="ECO:0000313" key="3">
    <source>
        <dbReference type="EMBL" id="CAH2398449.1"/>
    </source>
</evidence>
<dbReference type="EMBL" id="CAKXZT010000113">
    <property type="protein sequence ID" value="CAH2398449.1"/>
    <property type="molecule type" value="Genomic_DNA"/>
</dbReference>
<evidence type="ECO:0000256" key="1">
    <source>
        <dbReference type="SAM" id="MobiDB-lite"/>
    </source>
</evidence>
<feature type="transmembrane region" description="Helical" evidence="2">
    <location>
        <begin position="20"/>
        <end position="38"/>
    </location>
</feature>
<sequence length="178" mass="19363">MPAGQQNIETIGQDLRISLLPLFILALPLLEIAGFVVVGRQVGALATVGLVLASSVAGALLLRYQGFGVMTRVRAEMDAGRDPSRQLAHGAMVVLAAILLIIPGFITDIFGILLLLPPVRDLAWRRLKGRIVMATSFGTGGFRARPRDKTIDLDDSDYSRGDEHGPDHNSPWRRLKDE</sequence>
<protein>
    <submittedName>
        <fullName evidence="3">FxsA</fullName>
    </submittedName>
</protein>